<proteinExistence type="predicted"/>
<dbReference type="EMBL" id="HBGA01012904">
    <property type="protein sequence ID" value="CAD8993907.1"/>
    <property type="molecule type" value="Transcribed_RNA"/>
</dbReference>
<gene>
    <name evidence="1" type="ORF">EGYM00392_LOCUS4957</name>
</gene>
<organism evidence="1">
    <name type="scientific">Eutreptiella gymnastica</name>
    <dbReference type="NCBI Taxonomy" id="73025"/>
    <lineage>
        <taxon>Eukaryota</taxon>
        <taxon>Discoba</taxon>
        <taxon>Euglenozoa</taxon>
        <taxon>Euglenida</taxon>
        <taxon>Spirocuta</taxon>
        <taxon>Euglenophyceae</taxon>
        <taxon>Eutreptiales</taxon>
        <taxon>Eutreptiaceae</taxon>
        <taxon>Eutreptiella</taxon>
    </lineage>
</organism>
<name>A0A7S1N313_9EUGL</name>
<evidence type="ECO:0000313" key="1">
    <source>
        <dbReference type="EMBL" id="CAD8993907.1"/>
    </source>
</evidence>
<reference evidence="1" key="1">
    <citation type="submission" date="2021-01" db="EMBL/GenBank/DDBJ databases">
        <authorList>
            <person name="Corre E."/>
            <person name="Pelletier E."/>
            <person name="Niang G."/>
            <person name="Scheremetjew M."/>
            <person name="Finn R."/>
            <person name="Kale V."/>
            <person name="Holt S."/>
            <person name="Cochrane G."/>
            <person name="Meng A."/>
            <person name="Brown T."/>
            <person name="Cohen L."/>
        </authorList>
    </citation>
    <scope>NUCLEOTIDE SEQUENCE</scope>
    <source>
        <strain evidence="1">NIES-381</strain>
    </source>
</reference>
<accession>A0A7S1N313</accession>
<sequence length="99" mass="10563">MRVPCVGFPFSVQTNPQHQQWVSNDTVCTHGLSPRGLPPPLWEWFWLVAPPQGPVGPETDAGLDVGLALGWGHNSGTKGPACLSPMCLGQLHAPQLCIA</sequence>
<dbReference type="AlphaFoldDB" id="A0A7S1N313"/>
<protein>
    <submittedName>
        <fullName evidence="1">Uncharacterized protein</fullName>
    </submittedName>
</protein>